<dbReference type="AlphaFoldDB" id="A0A9X3SK07"/>
<dbReference type="InterPro" id="IPR036365">
    <property type="entry name" value="PGBD-like_sf"/>
</dbReference>
<evidence type="ECO:0000313" key="4">
    <source>
        <dbReference type="Proteomes" id="UP001147653"/>
    </source>
</evidence>
<proteinExistence type="predicted"/>
<protein>
    <submittedName>
        <fullName evidence="3">Peptidoglycan-binding protein</fullName>
    </submittedName>
</protein>
<name>A0A9X3SK07_9ACTN</name>
<feature type="compositionally biased region" description="Basic and acidic residues" evidence="1">
    <location>
        <begin position="1"/>
        <end position="14"/>
    </location>
</feature>
<gene>
    <name evidence="3" type="ORF">OJ997_36220</name>
</gene>
<dbReference type="Pfam" id="PF01471">
    <property type="entry name" value="PG_binding_1"/>
    <property type="match status" value="1"/>
</dbReference>
<keyword evidence="4" id="KW-1185">Reference proteome</keyword>
<dbReference type="InterPro" id="IPR002477">
    <property type="entry name" value="Peptidoglycan-bd-like"/>
</dbReference>
<reference evidence="3" key="1">
    <citation type="submission" date="2022-10" db="EMBL/GenBank/DDBJ databases">
        <title>The WGS of Solirubrobacter phytolaccae KCTC 29190.</title>
        <authorList>
            <person name="Jiang Z."/>
        </authorList>
    </citation>
    <scope>NUCLEOTIDE SEQUENCE</scope>
    <source>
        <strain evidence="3">KCTC 29190</strain>
    </source>
</reference>
<accession>A0A9X3SK07</accession>
<dbReference type="Gene3D" id="1.10.101.10">
    <property type="entry name" value="PGBD-like superfamily/PGBD"/>
    <property type="match status" value="1"/>
</dbReference>
<dbReference type="EMBL" id="JAPDDP010000156">
    <property type="protein sequence ID" value="MDA0185807.1"/>
    <property type="molecule type" value="Genomic_DNA"/>
</dbReference>
<feature type="domain" description="Peptidoglycan binding-like" evidence="2">
    <location>
        <begin position="82"/>
        <end position="131"/>
    </location>
</feature>
<dbReference type="RefSeq" id="WP_270030333.1">
    <property type="nucleotide sequence ID" value="NZ_JAPDDP010000156.1"/>
</dbReference>
<evidence type="ECO:0000259" key="2">
    <source>
        <dbReference type="Pfam" id="PF01471"/>
    </source>
</evidence>
<evidence type="ECO:0000313" key="3">
    <source>
        <dbReference type="EMBL" id="MDA0185807.1"/>
    </source>
</evidence>
<feature type="non-terminal residue" evidence="3">
    <location>
        <position position="1"/>
    </location>
</feature>
<dbReference type="Proteomes" id="UP001147653">
    <property type="component" value="Unassembled WGS sequence"/>
</dbReference>
<sequence>LRSDFDAPDRDRCAPDAALGGDDAPDRDPLAAPGGDGAPLDLGLRMTDATLRALPWELAAPALAAVGLRLFRRAPRARGEAADLRAIQGALARCGFLGDLAPDGDLGPRTRAALVAFQAEHGLAATGEPDAVSTQRLHAAVAGRARVVVVRPSHRAEQRSYRGSRHSGVPVDWLYERAGFETVVLDSPSARRLADTLAEHPAAVLHLNVGLVDHHGAPALDLLGGIVGRVTGTAFDALLPRHAPTPLVVVDTPAPPGRGEALTQLRLRNGFAAELTAVGTARAVLATGLARYRRQQRLYDALVGALATGEDVHTTAAAIRSRAGDGVEDALAFTACALFARTPHERFPAP</sequence>
<evidence type="ECO:0000256" key="1">
    <source>
        <dbReference type="SAM" id="MobiDB-lite"/>
    </source>
</evidence>
<comment type="caution">
    <text evidence="3">The sequence shown here is derived from an EMBL/GenBank/DDBJ whole genome shotgun (WGS) entry which is preliminary data.</text>
</comment>
<dbReference type="SUPFAM" id="SSF47090">
    <property type="entry name" value="PGBD-like"/>
    <property type="match status" value="1"/>
</dbReference>
<dbReference type="InterPro" id="IPR036366">
    <property type="entry name" value="PGBDSf"/>
</dbReference>
<organism evidence="3 4">
    <name type="scientific">Solirubrobacter phytolaccae</name>
    <dbReference type="NCBI Taxonomy" id="1404360"/>
    <lineage>
        <taxon>Bacteria</taxon>
        <taxon>Bacillati</taxon>
        <taxon>Actinomycetota</taxon>
        <taxon>Thermoleophilia</taxon>
        <taxon>Solirubrobacterales</taxon>
        <taxon>Solirubrobacteraceae</taxon>
        <taxon>Solirubrobacter</taxon>
    </lineage>
</organism>
<feature type="region of interest" description="Disordered" evidence="1">
    <location>
        <begin position="1"/>
        <end position="38"/>
    </location>
</feature>